<feature type="compositionally biased region" description="Basic and acidic residues" evidence="1">
    <location>
        <begin position="711"/>
        <end position="721"/>
    </location>
</feature>
<feature type="compositionally biased region" description="Basic residues" evidence="1">
    <location>
        <begin position="568"/>
        <end position="588"/>
    </location>
</feature>
<feature type="compositionally biased region" description="Basic residues" evidence="1">
    <location>
        <begin position="612"/>
        <end position="664"/>
    </location>
</feature>
<feature type="compositionally biased region" description="Basic and acidic residues" evidence="1">
    <location>
        <begin position="223"/>
        <end position="260"/>
    </location>
</feature>
<gene>
    <name evidence="3" type="primary">LOC100367024</name>
</gene>
<dbReference type="Pfam" id="PF15996">
    <property type="entry name" value="PNISR"/>
    <property type="match status" value="1"/>
</dbReference>
<evidence type="ECO:0000256" key="1">
    <source>
        <dbReference type="SAM" id="MobiDB-lite"/>
    </source>
</evidence>
<feature type="region of interest" description="Disordered" evidence="1">
    <location>
        <begin position="223"/>
        <end position="331"/>
    </location>
</feature>
<feature type="compositionally biased region" description="Acidic residues" evidence="1">
    <location>
        <begin position="398"/>
        <end position="409"/>
    </location>
</feature>
<dbReference type="Proteomes" id="UP000694865">
    <property type="component" value="Unplaced"/>
</dbReference>
<organism evidence="2 3">
    <name type="scientific">Saccoglossus kowalevskii</name>
    <name type="common">Acorn worm</name>
    <dbReference type="NCBI Taxonomy" id="10224"/>
    <lineage>
        <taxon>Eukaryota</taxon>
        <taxon>Metazoa</taxon>
        <taxon>Hemichordata</taxon>
        <taxon>Enteropneusta</taxon>
        <taxon>Harrimaniidae</taxon>
        <taxon>Saccoglossus</taxon>
    </lineage>
</organism>
<feature type="compositionally biased region" description="Basic and acidic residues" evidence="1">
    <location>
        <begin position="589"/>
        <end position="609"/>
    </location>
</feature>
<feature type="compositionally biased region" description="Basic and acidic residues" evidence="1">
    <location>
        <begin position="278"/>
        <end position="290"/>
    </location>
</feature>
<keyword evidence="2" id="KW-1185">Reference proteome</keyword>
<dbReference type="RefSeq" id="XP_006821134.1">
    <property type="nucleotide sequence ID" value="XM_006821071.1"/>
</dbReference>
<proteinExistence type="predicted"/>
<feature type="compositionally biased region" description="Basic and acidic residues" evidence="1">
    <location>
        <begin position="185"/>
        <end position="195"/>
    </location>
</feature>
<evidence type="ECO:0000313" key="3">
    <source>
        <dbReference type="RefSeq" id="XP_006821134.1"/>
    </source>
</evidence>
<accession>A0ABM0MM93</accession>
<evidence type="ECO:0000313" key="2">
    <source>
        <dbReference type="Proteomes" id="UP000694865"/>
    </source>
</evidence>
<feature type="compositionally biased region" description="Low complexity" evidence="1">
    <location>
        <begin position="669"/>
        <end position="679"/>
    </location>
</feature>
<feature type="compositionally biased region" description="Basic and acidic residues" evidence="1">
    <location>
        <begin position="510"/>
        <end position="519"/>
    </location>
</feature>
<protein>
    <submittedName>
        <fullName evidence="3">Arginine/serine-rich protein PNISR-like</fullName>
    </submittedName>
</protein>
<feature type="compositionally biased region" description="Basic and acidic residues" evidence="1">
    <location>
        <begin position="555"/>
        <end position="567"/>
    </location>
</feature>
<feature type="compositionally biased region" description="Basic residues" evidence="1">
    <location>
        <begin position="681"/>
        <end position="695"/>
    </location>
</feature>
<name>A0ABM0MM93_SACKO</name>
<feature type="compositionally biased region" description="Low complexity" evidence="1">
    <location>
        <begin position="520"/>
        <end position="539"/>
    </location>
</feature>
<dbReference type="PANTHER" id="PTHR31518">
    <property type="entry name" value="ARGININE/SERINE-RICH PROTEIN PNISR"/>
    <property type="match status" value="1"/>
</dbReference>
<feature type="compositionally biased region" description="Basic residues" evidence="1">
    <location>
        <begin position="722"/>
        <end position="737"/>
    </location>
</feature>
<feature type="region of interest" description="Disordered" evidence="1">
    <location>
        <begin position="38"/>
        <end position="58"/>
    </location>
</feature>
<feature type="compositionally biased region" description="Basic and acidic residues" evidence="1">
    <location>
        <begin position="437"/>
        <end position="456"/>
    </location>
</feature>
<feature type="region of interest" description="Disordered" evidence="1">
    <location>
        <begin position="388"/>
        <end position="737"/>
    </location>
</feature>
<dbReference type="InterPro" id="IPR031937">
    <property type="entry name" value="PNISR"/>
</dbReference>
<reference evidence="3" key="1">
    <citation type="submission" date="2025-08" db="UniProtKB">
        <authorList>
            <consortium name="RefSeq"/>
        </authorList>
    </citation>
    <scope>IDENTIFICATION</scope>
    <source>
        <tissue evidence="3">Testes</tissue>
    </source>
</reference>
<feature type="region of interest" description="Disordered" evidence="1">
    <location>
        <begin position="130"/>
        <end position="204"/>
    </location>
</feature>
<sequence length="801" mass="91106">MWSNPQWQASQGQHWPMQQSGEVDWAVLAQQWIQAKEAHEKGEQVPDGAQPSEGGQNGAVASHFNPANMQYGWGPGWQQPVGGWPPAATEAKDGHPQTFDYAHGVQTFNHNHGQQPVAANFQLQSFDYNHQSMEGEGGGTGEVAPPGASQFTNFQQYGGPGEFNQYWSGEDSRGSQSDAVPSREYSSRDRRDRTPPVESLPLVLDAAKRKTLPAWIREGLEKMEKQKQKKIEKEKDQAERKARLEAQKKAEHDLINEARISKGLPPKSKYDSDDESDKETNKEDKTNHSDDESEKEENNHSSANSPSSRMKKSRFESPPPEAEPKSELEIQQEMVAKTRRLLTEVLLEVTNEEIQSVAEEVHKKARVRAPAKQLAQSSALASITGLGVAGYGSASSGEDSEDSDSDEELQQTIRQKQLEFSKKHPPAQDSGEDEEDHSPKRIRNDDENSRDSDEKNISSPSKSFLLGTDNYDKNSIPFLESSLKSPDIKKESGATGNSGKSRDRKHSRRKLDSDSDSRSRSSSSTGSSSSGSDSSSTSRSDSEETNYSRSKHRSRDRDYQYDRDRQKRRDHRDRSHRRRSRSRDRYRKRGSDRSRGHDRYRSDSEESTSRYRSSRKSRRHSSRYSRSRSRSPRRSSYRSHRGKSNSPSNRKKRKHKKEKRHSRSRSYDSRSPSIESENSSSRRKGKSQKTKKRSGSRSPKSSKGNKKRCSHSRESSFEKSRGSRSGKKSSRKHKSRSRSRWLSSFYLSFLGKINFTFCLRFKSPSADARLTIRTYVLFWRQNAISKLSLCMNRLNLHQSTC</sequence>
<dbReference type="GeneID" id="100367024"/>